<dbReference type="PANTHER" id="PTHR22914">
    <property type="entry name" value="CHITIN SYNTHASE"/>
    <property type="match status" value="1"/>
</dbReference>
<accession>K1PNU5</accession>
<name>K1PNU5_MAGGI</name>
<gene>
    <name evidence="4" type="ORF">CGI_10005859</name>
</gene>
<dbReference type="GO" id="GO:0004100">
    <property type="term" value="F:chitin synthase activity"/>
    <property type="evidence" value="ECO:0007669"/>
    <property type="project" value="InterPro"/>
</dbReference>
<dbReference type="PANTHER" id="PTHR22914:SF42">
    <property type="entry name" value="CHITIN SYNTHASE"/>
    <property type="match status" value="1"/>
</dbReference>
<dbReference type="EMBL" id="JH817675">
    <property type="protein sequence ID" value="EKC20514.1"/>
    <property type="molecule type" value="Genomic_DNA"/>
</dbReference>
<dbReference type="InParanoid" id="K1PNU5"/>
<keyword evidence="2" id="KW-0812">Transmembrane</keyword>
<reference evidence="4" key="1">
    <citation type="journal article" date="2012" name="Nature">
        <title>The oyster genome reveals stress adaptation and complexity of shell formation.</title>
        <authorList>
            <person name="Zhang G."/>
            <person name="Fang X."/>
            <person name="Guo X."/>
            <person name="Li L."/>
            <person name="Luo R."/>
            <person name="Xu F."/>
            <person name="Yang P."/>
            <person name="Zhang L."/>
            <person name="Wang X."/>
            <person name="Qi H."/>
            <person name="Xiong Z."/>
            <person name="Que H."/>
            <person name="Xie Y."/>
            <person name="Holland P.W."/>
            <person name="Paps J."/>
            <person name="Zhu Y."/>
            <person name="Wu F."/>
            <person name="Chen Y."/>
            <person name="Wang J."/>
            <person name="Peng C."/>
            <person name="Meng J."/>
            <person name="Yang L."/>
            <person name="Liu J."/>
            <person name="Wen B."/>
            <person name="Zhang N."/>
            <person name="Huang Z."/>
            <person name="Zhu Q."/>
            <person name="Feng Y."/>
            <person name="Mount A."/>
            <person name="Hedgecock D."/>
            <person name="Xu Z."/>
            <person name="Liu Y."/>
            <person name="Domazet-Loso T."/>
            <person name="Du Y."/>
            <person name="Sun X."/>
            <person name="Zhang S."/>
            <person name="Liu B."/>
            <person name="Cheng P."/>
            <person name="Jiang X."/>
            <person name="Li J."/>
            <person name="Fan D."/>
            <person name="Wang W."/>
            <person name="Fu W."/>
            <person name="Wang T."/>
            <person name="Wang B."/>
            <person name="Zhang J."/>
            <person name="Peng Z."/>
            <person name="Li Y."/>
            <person name="Li N."/>
            <person name="Wang J."/>
            <person name="Chen M."/>
            <person name="He Y."/>
            <person name="Tan F."/>
            <person name="Song X."/>
            <person name="Zheng Q."/>
            <person name="Huang R."/>
            <person name="Yang H."/>
            <person name="Du X."/>
            <person name="Chen L."/>
            <person name="Yang M."/>
            <person name="Gaffney P.M."/>
            <person name="Wang S."/>
            <person name="Luo L."/>
            <person name="She Z."/>
            <person name="Ming Y."/>
            <person name="Huang W."/>
            <person name="Zhang S."/>
            <person name="Huang B."/>
            <person name="Zhang Y."/>
            <person name="Qu T."/>
            <person name="Ni P."/>
            <person name="Miao G."/>
            <person name="Wang J."/>
            <person name="Wang Q."/>
            <person name="Steinberg C.E."/>
            <person name="Wang H."/>
            <person name="Li N."/>
            <person name="Qian L."/>
            <person name="Zhang G."/>
            <person name="Li Y."/>
            <person name="Yang H."/>
            <person name="Liu X."/>
            <person name="Wang J."/>
            <person name="Yin Y."/>
            <person name="Wang J."/>
        </authorList>
    </citation>
    <scope>NUCLEOTIDE SEQUENCE [LARGE SCALE GENOMIC DNA]</scope>
    <source>
        <strain evidence="4">05x7-T-G4-1.051#20</strain>
    </source>
</reference>
<dbReference type="InterPro" id="IPR004835">
    <property type="entry name" value="Chitin_synth"/>
</dbReference>
<evidence type="ECO:0000313" key="4">
    <source>
        <dbReference type="EMBL" id="EKC20514.1"/>
    </source>
</evidence>
<evidence type="ECO:0000256" key="2">
    <source>
        <dbReference type="ARBA" id="ARBA00022692"/>
    </source>
</evidence>
<dbReference type="GO" id="GO:0006031">
    <property type="term" value="P:chitin biosynthetic process"/>
    <property type="evidence" value="ECO:0007669"/>
    <property type="project" value="TreeGrafter"/>
</dbReference>
<dbReference type="GO" id="GO:0016020">
    <property type="term" value="C:membrane"/>
    <property type="evidence" value="ECO:0007669"/>
    <property type="project" value="UniProtKB-SubCell"/>
</dbReference>
<evidence type="ECO:0000256" key="3">
    <source>
        <dbReference type="ARBA" id="ARBA00023136"/>
    </source>
</evidence>
<evidence type="ECO:0000256" key="1">
    <source>
        <dbReference type="ARBA" id="ARBA00004141"/>
    </source>
</evidence>
<dbReference type="GO" id="GO:0071944">
    <property type="term" value="C:cell periphery"/>
    <property type="evidence" value="ECO:0007669"/>
    <property type="project" value="TreeGrafter"/>
</dbReference>
<protein>
    <submittedName>
        <fullName evidence="4">Uncharacterized protein</fullName>
    </submittedName>
</protein>
<keyword evidence="3" id="KW-0472">Membrane</keyword>
<organism evidence="4">
    <name type="scientific">Magallana gigas</name>
    <name type="common">Pacific oyster</name>
    <name type="synonym">Crassostrea gigas</name>
    <dbReference type="NCBI Taxonomy" id="29159"/>
    <lineage>
        <taxon>Eukaryota</taxon>
        <taxon>Metazoa</taxon>
        <taxon>Spiralia</taxon>
        <taxon>Lophotrochozoa</taxon>
        <taxon>Mollusca</taxon>
        <taxon>Bivalvia</taxon>
        <taxon>Autobranchia</taxon>
        <taxon>Pteriomorphia</taxon>
        <taxon>Ostreida</taxon>
        <taxon>Ostreoidea</taxon>
        <taxon>Ostreidae</taxon>
        <taxon>Magallana</taxon>
    </lineage>
</organism>
<dbReference type="AlphaFoldDB" id="K1PNU5"/>
<sequence length="277" mass="32267">MATPDIEMSDINVETQNGDPLHGLFVLPHYCSPLVDLALLHSRRKRNRSENDYKKELNVPKPDTKVLDHHQFQYEFSKNDLKGKEKDYYTFEAHIPFDDAMETNKATNTRGPNDFVRQFMEIVNEAGGAFYNRKIMLNPPQKYVTPYGGRLEWKLPGENKLVVHLKDKDKIRHKKRWSQIMYMYYFIGYELLMKDRNPTTIPNPNFDDSTSIFELLSDEIKQKAENTYILALDGDVDFQPEAIQLLIDRMKINPKVGATCGRIKPEGSGKYFFICQC</sequence>
<dbReference type="HOGENOM" id="CLU_1005610_0_0_1"/>
<comment type="subcellular location">
    <subcellularLocation>
        <location evidence="1">Membrane</location>
        <topology evidence="1">Multi-pass membrane protein</topology>
    </subcellularLocation>
</comment>
<proteinExistence type="predicted"/>